<protein>
    <submittedName>
        <fullName evidence="1">SET domain containing 1B, a</fullName>
    </submittedName>
</protein>
<gene>
    <name evidence="1" type="primary">SETD1BA</name>
</gene>
<name>A0A1A8RB44_9TELE</name>
<proteinExistence type="predicted"/>
<dbReference type="AlphaFoldDB" id="A0A1A8RB44"/>
<sequence>MVMWGVAASSASSFWQRSTARCVVARMRLKSVCARAHACTHTHA</sequence>
<organism evidence="1">
    <name type="scientific">Nothobranchius rachovii</name>
    <name type="common">bluefin notho</name>
    <dbReference type="NCBI Taxonomy" id="451742"/>
    <lineage>
        <taxon>Eukaryota</taxon>
        <taxon>Metazoa</taxon>
        <taxon>Chordata</taxon>
        <taxon>Craniata</taxon>
        <taxon>Vertebrata</taxon>
        <taxon>Euteleostomi</taxon>
        <taxon>Actinopterygii</taxon>
        <taxon>Neopterygii</taxon>
        <taxon>Teleostei</taxon>
        <taxon>Neoteleostei</taxon>
        <taxon>Acanthomorphata</taxon>
        <taxon>Ovalentaria</taxon>
        <taxon>Atherinomorphae</taxon>
        <taxon>Cyprinodontiformes</taxon>
        <taxon>Nothobranchiidae</taxon>
        <taxon>Nothobranchius</taxon>
    </lineage>
</organism>
<dbReference type="EMBL" id="HAEI01007616">
    <property type="protein sequence ID" value="SBS02613.1"/>
    <property type="molecule type" value="Transcribed_RNA"/>
</dbReference>
<feature type="non-terminal residue" evidence="1">
    <location>
        <position position="44"/>
    </location>
</feature>
<evidence type="ECO:0000313" key="1">
    <source>
        <dbReference type="EMBL" id="SBS02613.1"/>
    </source>
</evidence>
<accession>A0A1A8RB44</accession>
<reference evidence="1" key="1">
    <citation type="submission" date="2016-05" db="EMBL/GenBank/DDBJ databases">
        <authorList>
            <person name="Lavstsen T."/>
            <person name="Jespersen J.S."/>
        </authorList>
    </citation>
    <scope>NUCLEOTIDE SEQUENCE</scope>
    <source>
        <tissue evidence="1">Brain</tissue>
    </source>
</reference>
<reference evidence="1" key="2">
    <citation type="submission" date="2016-06" db="EMBL/GenBank/DDBJ databases">
        <title>The genome of a short-lived fish provides insights into sex chromosome evolution and the genetic control of aging.</title>
        <authorList>
            <person name="Reichwald K."/>
            <person name="Felder M."/>
            <person name="Petzold A."/>
            <person name="Koch P."/>
            <person name="Groth M."/>
            <person name="Platzer M."/>
        </authorList>
    </citation>
    <scope>NUCLEOTIDE SEQUENCE</scope>
    <source>
        <tissue evidence="1">Brain</tissue>
    </source>
</reference>